<evidence type="ECO:0000313" key="2">
    <source>
        <dbReference type="EMBL" id="QYS98495.1"/>
    </source>
</evidence>
<keyword evidence="1" id="KW-1133">Transmembrane helix</keyword>
<protein>
    <submittedName>
        <fullName evidence="2">Uncharacterized protein</fullName>
    </submittedName>
</protein>
<gene>
    <name evidence="2" type="ORF">H0G86_005675</name>
</gene>
<reference evidence="2 3" key="1">
    <citation type="journal article" date="2021" name="BMC Genomics">
        <title>Telomere-to-telomere genome assembly of asparaginase-producing Trichoderma simmonsii.</title>
        <authorList>
            <person name="Chung D."/>
            <person name="Kwon Y.M."/>
            <person name="Yang Y."/>
        </authorList>
    </citation>
    <scope>NUCLEOTIDE SEQUENCE [LARGE SCALE GENOMIC DNA]</scope>
    <source>
        <strain evidence="2 3">GH-Sj1</strain>
    </source>
</reference>
<proteinExistence type="predicted"/>
<dbReference type="EMBL" id="CP075866">
    <property type="protein sequence ID" value="QYS98495.1"/>
    <property type="molecule type" value="Genomic_DNA"/>
</dbReference>
<sequence length="105" mass="12327">MIHFYHTLLASLRRKPYFYTYTFVRGGHRTIQGKSSSGYDCIFKPSVLVSTCNIILMIIIFYISGRHFSISLQFLHHDKKFDRGSNSEEEFSDMILFVLARMADY</sequence>
<feature type="transmembrane region" description="Helical" evidence="1">
    <location>
        <begin position="42"/>
        <end position="63"/>
    </location>
</feature>
<keyword evidence="1" id="KW-0812">Transmembrane</keyword>
<keyword evidence="1" id="KW-0472">Membrane</keyword>
<accession>A0A8G0LF22</accession>
<dbReference type="Proteomes" id="UP000826661">
    <property type="component" value="Chromosome III"/>
</dbReference>
<keyword evidence="3" id="KW-1185">Reference proteome</keyword>
<organism evidence="2 3">
    <name type="scientific">Trichoderma simmonsii</name>
    <dbReference type="NCBI Taxonomy" id="1491479"/>
    <lineage>
        <taxon>Eukaryota</taxon>
        <taxon>Fungi</taxon>
        <taxon>Dikarya</taxon>
        <taxon>Ascomycota</taxon>
        <taxon>Pezizomycotina</taxon>
        <taxon>Sordariomycetes</taxon>
        <taxon>Hypocreomycetidae</taxon>
        <taxon>Hypocreales</taxon>
        <taxon>Hypocreaceae</taxon>
        <taxon>Trichoderma</taxon>
    </lineage>
</organism>
<evidence type="ECO:0000256" key="1">
    <source>
        <dbReference type="SAM" id="Phobius"/>
    </source>
</evidence>
<name>A0A8G0LF22_9HYPO</name>
<dbReference type="AlphaFoldDB" id="A0A8G0LF22"/>
<evidence type="ECO:0000313" key="3">
    <source>
        <dbReference type="Proteomes" id="UP000826661"/>
    </source>
</evidence>